<dbReference type="EC" id="6.2.1.12" evidence="4"/>
<dbReference type="FunFam" id="3.30.300.30:FF:000007">
    <property type="entry name" value="4-coumarate--CoA ligase 2"/>
    <property type="match status" value="1"/>
</dbReference>
<evidence type="ECO:0000256" key="11">
    <source>
        <dbReference type="ARBA" id="ARBA00034252"/>
    </source>
</evidence>
<keyword evidence="8" id="KW-0587">Phenylpropanoid metabolism</keyword>
<evidence type="ECO:0000256" key="10">
    <source>
        <dbReference type="ARBA" id="ARBA00034223"/>
    </source>
</evidence>
<dbReference type="EMBL" id="JBGMDY010000006">
    <property type="protein sequence ID" value="KAL2332548.1"/>
    <property type="molecule type" value="Genomic_DNA"/>
</dbReference>
<reference evidence="14 15" key="1">
    <citation type="submission" date="2024-08" db="EMBL/GenBank/DDBJ databases">
        <title>Insights into the chromosomal genome structure of Flemingia macrophylla.</title>
        <authorList>
            <person name="Ding Y."/>
            <person name="Zhao Y."/>
            <person name="Bi W."/>
            <person name="Wu M."/>
            <person name="Zhao G."/>
            <person name="Gong Y."/>
            <person name="Li W."/>
            <person name="Zhang P."/>
        </authorList>
    </citation>
    <scope>NUCLEOTIDE SEQUENCE [LARGE SCALE GENOMIC DNA]</scope>
    <source>
        <strain evidence="14">DYQJB</strain>
        <tissue evidence="14">Leaf</tissue>
    </source>
</reference>
<gene>
    <name evidence="14" type="ORF">Fmac_020129</name>
</gene>
<dbReference type="SUPFAM" id="SSF56801">
    <property type="entry name" value="Acetyl-CoA synthetase-like"/>
    <property type="match status" value="1"/>
</dbReference>
<evidence type="ECO:0000256" key="7">
    <source>
        <dbReference type="ARBA" id="ARBA00022840"/>
    </source>
</evidence>
<dbReference type="InterPro" id="IPR045851">
    <property type="entry name" value="AMP-bd_C_sf"/>
</dbReference>
<dbReference type="InterPro" id="IPR025110">
    <property type="entry name" value="AMP-bd_C"/>
</dbReference>
<evidence type="ECO:0000313" key="15">
    <source>
        <dbReference type="Proteomes" id="UP001603857"/>
    </source>
</evidence>
<dbReference type="InterPro" id="IPR020845">
    <property type="entry name" value="AMP-binding_CS"/>
</dbReference>
<keyword evidence="5" id="KW-0436">Ligase</keyword>
<comment type="catalytic activity">
    <reaction evidence="9">
        <text>(E)-4-coumarate + ATP + H(+) = (E)-4-coumaroyl-AMP + diphosphate</text>
        <dbReference type="Rhea" id="RHEA:72419"/>
        <dbReference type="ChEBI" id="CHEBI:12876"/>
        <dbReference type="ChEBI" id="CHEBI:15378"/>
        <dbReference type="ChEBI" id="CHEBI:30616"/>
        <dbReference type="ChEBI" id="CHEBI:33019"/>
        <dbReference type="ChEBI" id="CHEBI:192348"/>
    </reaction>
    <physiologicalReaction direction="left-to-right" evidence="9">
        <dbReference type="Rhea" id="RHEA:72420"/>
    </physiologicalReaction>
</comment>
<comment type="catalytic activity">
    <reaction evidence="11">
        <text>(E)-4-coumarate + ATP + CoA = (E)-4-coumaroyl-CoA + AMP + diphosphate</text>
        <dbReference type="Rhea" id="RHEA:19641"/>
        <dbReference type="ChEBI" id="CHEBI:12876"/>
        <dbReference type="ChEBI" id="CHEBI:30616"/>
        <dbReference type="ChEBI" id="CHEBI:33019"/>
        <dbReference type="ChEBI" id="CHEBI:57287"/>
        <dbReference type="ChEBI" id="CHEBI:85008"/>
        <dbReference type="ChEBI" id="CHEBI:456215"/>
        <dbReference type="EC" id="6.2.1.12"/>
    </reaction>
    <physiologicalReaction direction="left-to-right" evidence="11">
        <dbReference type="Rhea" id="RHEA:19642"/>
    </physiologicalReaction>
</comment>
<proteinExistence type="inferred from homology"/>
<dbReference type="PANTHER" id="PTHR24096:SF406">
    <property type="entry name" value="4-COUMARATE--COA LIGASE 2"/>
    <property type="match status" value="1"/>
</dbReference>
<dbReference type="InterPro" id="IPR000873">
    <property type="entry name" value="AMP-dep_synth/lig_dom"/>
</dbReference>
<evidence type="ECO:0000256" key="9">
    <source>
        <dbReference type="ARBA" id="ARBA00034219"/>
    </source>
</evidence>
<dbReference type="Pfam" id="PF00501">
    <property type="entry name" value="AMP-binding"/>
    <property type="match status" value="1"/>
</dbReference>
<dbReference type="Pfam" id="PF13193">
    <property type="entry name" value="AMP-binding_C"/>
    <property type="match status" value="1"/>
</dbReference>
<dbReference type="CDD" id="cd05904">
    <property type="entry name" value="4CL"/>
    <property type="match status" value="1"/>
</dbReference>
<evidence type="ECO:0000256" key="6">
    <source>
        <dbReference type="ARBA" id="ARBA00022741"/>
    </source>
</evidence>
<dbReference type="FunFam" id="3.40.50.12780:FF:000003">
    <property type="entry name" value="Long-chain-fatty-acid--CoA ligase FadD"/>
    <property type="match status" value="1"/>
</dbReference>
<feature type="domain" description="AMP-dependent synthetase/ligase" evidence="12">
    <location>
        <begin position="37"/>
        <end position="395"/>
    </location>
</feature>
<dbReference type="PANTHER" id="PTHR24096">
    <property type="entry name" value="LONG-CHAIN-FATTY-ACID--COA LIGASE"/>
    <property type="match status" value="1"/>
</dbReference>
<evidence type="ECO:0000256" key="8">
    <source>
        <dbReference type="ARBA" id="ARBA00023051"/>
    </source>
</evidence>
<organism evidence="14 15">
    <name type="scientific">Flemingia macrophylla</name>
    <dbReference type="NCBI Taxonomy" id="520843"/>
    <lineage>
        <taxon>Eukaryota</taxon>
        <taxon>Viridiplantae</taxon>
        <taxon>Streptophyta</taxon>
        <taxon>Embryophyta</taxon>
        <taxon>Tracheophyta</taxon>
        <taxon>Spermatophyta</taxon>
        <taxon>Magnoliopsida</taxon>
        <taxon>eudicotyledons</taxon>
        <taxon>Gunneridae</taxon>
        <taxon>Pentapetalae</taxon>
        <taxon>rosids</taxon>
        <taxon>fabids</taxon>
        <taxon>Fabales</taxon>
        <taxon>Fabaceae</taxon>
        <taxon>Papilionoideae</taxon>
        <taxon>50 kb inversion clade</taxon>
        <taxon>NPAAA clade</taxon>
        <taxon>indigoferoid/millettioid clade</taxon>
        <taxon>Phaseoleae</taxon>
        <taxon>Flemingia</taxon>
    </lineage>
</organism>
<dbReference type="AlphaFoldDB" id="A0ABD1M9S5"/>
<dbReference type="GO" id="GO:0009698">
    <property type="term" value="P:phenylpropanoid metabolic process"/>
    <property type="evidence" value="ECO:0007669"/>
    <property type="project" value="UniProtKB-KW"/>
</dbReference>
<evidence type="ECO:0000259" key="12">
    <source>
        <dbReference type="Pfam" id="PF00501"/>
    </source>
</evidence>
<dbReference type="GO" id="GO:0005524">
    <property type="term" value="F:ATP binding"/>
    <property type="evidence" value="ECO:0007669"/>
    <property type="project" value="UniProtKB-KW"/>
</dbReference>
<dbReference type="Gene3D" id="3.40.50.12780">
    <property type="entry name" value="N-terminal domain of ligase-like"/>
    <property type="match status" value="1"/>
</dbReference>
<evidence type="ECO:0000256" key="2">
    <source>
        <dbReference type="ARBA" id="ARBA00004930"/>
    </source>
</evidence>
<dbReference type="PROSITE" id="PS00455">
    <property type="entry name" value="AMP_BINDING"/>
    <property type="match status" value="1"/>
</dbReference>
<evidence type="ECO:0000256" key="1">
    <source>
        <dbReference type="ARBA" id="ARBA00001946"/>
    </source>
</evidence>
<name>A0ABD1M9S5_9FABA</name>
<dbReference type="Gene3D" id="3.30.300.30">
    <property type="match status" value="1"/>
</dbReference>
<accession>A0ABD1M9S5</accession>
<dbReference type="InterPro" id="IPR042099">
    <property type="entry name" value="ANL_N_sf"/>
</dbReference>
<comment type="pathway">
    <text evidence="2">Phytoalexin biosynthesis; 3,4',5-trihydroxystilbene biosynthesis; 3,4',5-trihydroxystilbene from trans-4-coumarate: step 1/2.</text>
</comment>
<dbReference type="Proteomes" id="UP001603857">
    <property type="component" value="Unassembled WGS sequence"/>
</dbReference>
<sequence length="537" mass="58986">MAIESEKGVKEEEFIFRSKLPDIDIPNHLPLHSYCFQNLTQHASRPCLINAPTGAVYTYSEVHANARKWARGFKRLGVKQGEVVMILLPNCPEFVFAFLGASHRGAMATAANPFFTAAEVEKQAKASNAKVVITQASYYEKVKDLEVTVVVVERDPLAEEVGEGEGDDEDVVIRGDDVVALPYSSGTTGLPKGVMLTHKGLVSSIGQQVDGDNPNLYYHPDDTILCVLPLFHIYSLNSVLLCGLRAKATILLMPKFHIDALLSLIPKYTVTVAPLVPPIFLSIANSPHLHNYDLSSIRLLKSGGAPLGKELEHTVKAKFPNATLGQGYGMTEAGPVLSMSLAFAKYPFHVKPGACGTVVRNAHIKILDPQTPRSLPRNHPGEICIRGPQIMKGYLNDVEATERTIDKEGWLHTGDIGYIDDDDELFIVDRLKELIKYKGFQVAPAELEALLLTHPNITDAAVVPMKDEAAGEVPVAFVVRSNAHADTTQDEIKNFISKQVVFYKRINRVFFIDAIPKSPSGKILRKDLRAKLADVPQ</sequence>
<keyword evidence="7" id="KW-0067">ATP-binding</keyword>
<comment type="caution">
    <text evidence="14">The sequence shown here is derived from an EMBL/GenBank/DDBJ whole genome shotgun (WGS) entry which is preliminary data.</text>
</comment>
<protein>
    <recommendedName>
        <fullName evidence="4">4-coumarate--CoA ligase</fullName>
        <ecNumber evidence="4">6.2.1.12</ecNumber>
    </recommendedName>
</protein>
<evidence type="ECO:0000313" key="14">
    <source>
        <dbReference type="EMBL" id="KAL2332548.1"/>
    </source>
</evidence>
<feature type="domain" description="AMP-binding enzyme C-terminal" evidence="13">
    <location>
        <begin position="446"/>
        <end position="522"/>
    </location>
</feature>
<comment type="catalytic activity">
    <reaction evidence="10">
        <text>(E)-4-coumaroyl-AMP + CoA = (E)-4-coumaroyl-CoA + AMP + H(+)</text>
        <dbReference type="Rhea" id="RHEA:72423"/>
        <dbReference type="ChEBI" id="CHEBI:15378"/>
        <dbReference type="ChEBI" id="CHEBI:57287"/>
        <dbReference type="ChEBI" id="CHEBI:85008"/>
        <dbReference type="ChEBI" id="CHEBI:192348"/>
        <dbReference type="ChEBI" id="CHEBI:456215"/>
    </reaction>
    <physiologicalReaction direction="left-to-right" evidence="10">
        <dbReference type="Rhea" id="RHEA:72424"/>
    </physiologicalReaction>
</comment>
<evidence type="ECO:0000256" key="5">
    <source>
        <dbReference type="ARBA" id="ARBA00022598"/>
    </source>
</evidence>
<dbReference type="GO" id="GO:0016207">
    <property type="term" value="F:4-coumarate-CoA ligase activity"/>
    <property type="evidence" value="ECO:0007669"/>
    <property type="project" value="UniProtKB-EC"/>
</dbReference>
<evidence type="ECO:0000259" key="13">
    <source>
        <dbReference type="Pfam" id="PF13193"/>
    </source>
</evidence>
<evidence type="ECO:0000256" key="4">
    <source>
        <dbReference type="ARBA" id="ARBA00012959"/>
    </source>
</evidence>
<comment type="similarity">
    <text evidence="3">Belongs to the ATP-dependent AMP-binding enzyme family.</text>
</comment>
<evidence type="ECO:0000256" key="3">
    <source>
        <dbReference type="ARBA" id="ARBA00006432"/>
    </source>
</evidence>
<keyword evidence="6" id="KW-0547">Nucleotide-binding</keyword>
<comment type="cofactor">
    <cofactor evidence="1">
        <name>Mg(2+)</name>
        <dbReference type="ChEBI" id="CHEBI:18420"/>
    </cofactor>
</comment>
<keyword evidence="15" id="KW-1185">Reference proteome</keyword>